<feature type="region of interest" description="Disordered" evidence="5">
    <location>
        <begin position="1"/>
        <end position="29"/>
    </location>
</feature>
<keyword evidence="3" id="KW-1133">Transmembrane helix</keyword>
<dbReference type="InterPro" id="IPR010652">
    <property type="entry name" value="DUF1232"/>
</dbReference>
<evidence type="ECO:0000256" key="1">
    <source>
        <dbReference type="ARBA" id="ARBA00004127"/>
    </source>
</evidence>
<feature type="domain" description="DUF1232" evidence="6">
    <location>
        <begin position="56"/>
        <end position="92"/>
    </location>
</feature>
<dbReference type="OrthoDB" id="5147173at2"/>
<dbReference type="Pfam" id="PF06803">
    <property type="entry name" value="DUF1232"/>
    <property type="match status" value="1"/>
</dbReference>
<dbReference type="AlphaFoldDB" id="A0A560WA01"/>
<evidence type="ECO:0000256" key="2">
    <source>
        <dbReference type="ARBA" id="ARBA00022692"/>
    </source>
</evidence>
<comment type="caution">
    <text evidence="7">The sequence shown here is derived from an EMBL/GenBank/DDBJ whole genome shotgun (WGS) entry which is preliminary data.</text>
</comment>
<evidence type="ECO:0000256" key="3">
    <source>
        <dbReference type="ARBA" id="ARBA00022989"/>
    </source>
</evidence>
<proteinExistence type="predicted"/>
<dbReference type="RefSeq" id="WP_144857327.1">
    <property type="nucleotide sequence ID" value="NZ_BAAAYT010000005.1"/>
</dbReference>
<name>A0A560WA01_9MICO</name>
<reference evidence="7 8" key="1">
    <citation type="submission" date="2019-06" db="EMBL/GenBank/DDBJ databases">
        <title>Sequencing the genomes of 1000 actinobacteria strains.</title>
        <authorList>
            <person name="Klenk H.-P."/>
        </authorList>
    </citation>
    <scope>NUCLEOTIDE SEQUENCE [LARGE SCALE GENOMIC DNA]</scope>
    <source>
        <strain evidence="7 8">DSM 18935</strain>
    </source>
</reference>
<comment type="subcellular location">
    <subcellularLocation>
        <location evidence="1">Endomembrane system</location>
        <topology evidence="1">Multi-pass membrane protein</topology>
    </subcellularLocation>
</comment>
<accession>A0A560WA01</accession>
<evidence type="ECO:0000313" key="7">
    <source>
        <dbReference type="EMBL" id="TWD14459.1"/>
    </source>
</evidence>
<evidence type="ECO:0000256" key="4">
    <source>
        <dbReference type="ARBA" id="ARBA00023136"/>
    </source>
</evidence>
<dbReference type="EMBL" id="VIUW01000003">
    <property type="protein sequence ID" value="TWD14459.1"/>
    <property type="molecule type" value="Genomic_DNA"/>
</dbReference>
<keyword evidence="4" id="KW-0472">Membrane</keyword>
<keyword evidence="2" id="KW-0812">Transmembrane</keyword>
<evidence type="ECO:0000256" key="5">
    <source>
        <dbReference type="SAM" id="MobiDB-lite"/>
    </source>
</evidence>
<gene>
    <name evidence="7" type="ORF">FB557_1869</name>
</gene>
<dbReference type="Proteomes" id="UP000315628">
    <property type="component" value="Unassembled WGS sequence"/>
</dbReference>
<keyword evidence="8" id="KW-1185">Reference proteome</keyword>
<evidence type="ECO:0000313" key="8">
    <source>
        <dbReference type="Proteomes" id="UP000315628"/>
    </source>
</evidence>
<evidence type="ECO:0000259" key="6">
    <source>
        <dbReference type="Pfam" id="PF06803"/>
    </source>
</evidence>
<protein>
    <submittedName>
        <fullName evidence="7">Uncharacterized protein DUF1232</fullName>
    </submittedName>
</protein>
<sequence>MARRRNQARSAAHLARAVRGASAPGSPSLGQRLAALPRMIRAVRAGEYTGMSNTRLLTLLLGLGYVISPVDVVPEGLLLVVGLVDDAVVLSWLAVALVQETEQFIAWEQGVRGGVGQPIPGEVVPD</sequence>
<dbReference type="GO" id="GO:0012505">
    <property type="term" value="C:endomembrane system"/>
    <property type="evidence" value="ECO:0007669"/>
    <property type="project" value="UniProtKB-SubCell"/>
</dbReference>
<organism evidence="7 8">
    <name type="scientific">Marihabitans asiaticum</name>
    <dbReference type="NCBI Taxonomy" id="415218"/>
    <lineage>
        <taxon>Bacteria</taxon>
        <taxon>Bacillati</taxon>
        <taxon>Actinomycetota</taxon>
        <taxon>Actinomycetes</taxon>
        <taxon>Micrococcales</taxon>
        <taxon>Intrasporangiaceae</taxon>
        <taxon>Marihabitans</taxon>
    </lineage>
</organism>